<comment type="caution">
    <text evidence="17">The sequence shown here is derived from an EMBL/GenBank/DDBJ whole genome shotgun (WGS) entry which is preliminary data.</text>
</comment>
<dbReference type="InterPro" id="IPR003593">
    <property type="entry name" value="AAA+_ATPase"/>
</dbReference>
<dbReference type="InterPro" id="IPR047040">
    <property type="entry name" value="FlhF__GTPase_dom"/>
</dbReference>
<gene>
    <name evidence="17" type="primary">flhF</name>
    <name evidence="17" type="ORF">DIZ78_05205</name>
</gene>
<evidence type="ECO:0000256" key="6">
    <source>
        <dbReference type="ARBA" id="ARBA00022741"/>
    </source>
</evidence>
<dbReference type="PANTHER" id="PTHR43134:SF3">
    <property type="entry name" value="FLAGELLAR BIOSYNTHESIS PROTEIN FLHF"/>
    <property type="match status" value="1"/>
</dbReference>
<proteinExistence type="inferred from homology"/>
<evidence type="ECO:0000256" key="7">
    <source>
        <dbReference type="ARBA" id="ARBA00022795"/>
    </source>
</evidence>
<accession>A0A370DQF3</accession>
<sequence length="431" mass="47479">MKIKRFFAPDMRQALKSVRDTLGSDAVILSNKSVEGGVELVAAMDYDVAAFNDAATDRVTEIPRQNEPQPPVAAEPQKAVRPAREPYISAKPVKPAEPVSIDRARRPTPQAQPQVEWSQDPVLQEMRQEMQALRRMMENELSELTWRDMGQRRPQTQELIRRLMGMGLGADLCRDLANRVEDMESEDQAWRKALFHLISELPVVQEDILDMGGIVALVGPTGVGKTTTIAKLAARFCLRHGNRQLALITTDSYRIGAQEQLHNYGRILDVPVRTASTAEELDAALRAFSEKRLVLIDTAGMSQQDIQLSQRLSMITSGNHPVRTLLTLSAATQRSALAHAIRAFSIARPVGCILTKMDEAASLGGVFSTLIDTSLPLAFVTDGQRVPEDLHVARAHSLVSRAMEMAQEADESPDEGYMAFAFGGTGEHAHV</sequence>
<dbReference type="GO" id="GO:0006614">
    <property type="term" value="P:SRP-dependent cotranslational protein targeting to membrane"/>
    <property type="evidence" value="ECO:0007669"/>
    <property type="project" value="UniProtKB-UniRule"/>
</dbReference>
<dbReference type="GO" id="GO:0005886">
    <property type="term" value="C:plasma membrane"/>
    <property type="evidence" value="ECO:0007669"/>
    <property type="project" value="UniProtKB-SubCell"/>
</dbReference>
<keyword evidence="17" id="KW-0966">Cell projection</keyword>
<keyword evidence="17" id="KW-0969">Cilium</keyword>
<evidence type="ECO:0000313" key="18">
    <source>
        <dbReference type="Proteomes" id="UP000254771"/>
    </source>
</evidence>
<evidence type="ECO:0000256" key="10">
    <source>
        <dbReference type="ARBA" id="ARBA00023136"/>
    </source>
</evidence>
<dbReference type="Proteomes" id="UP000254771">
    <property type="component" value="Unassembled WGS sequence"/>
</dbReference>
<dbReference type="AlphaFoldDB" id="A0A370DQF3"/>
<reference evidence="17 18" key="1">
    <citation type="journal article" date="2018" name="ISME J.">
        <title>Endosymbiont genomes yield clues of tubeworm success.</title>
        <authorList>
            <person name="Li Y."/>
            <person name="Liles M.R."/>
            <person name="Halanych K.M."/>
        </authorList>
    </citation>
    <scope>NUCLEOTIDE SEQUENCE [LARGE SCALE GENOMIC DNA]</scope>
    <source>
        <strain evidence="17">A1462</strain>
    </source>
</reference>
<evidence type="ECO:0000259" key="15">
    <source>
        <dbReference type="SMART" id="SM00382"/>
    </source>
</evidence>
<dbReference type="InterPro" id="IPR027417">
    <property type="entry name" value="P-loop_NTPase"/>
</dbReference>
<keyword evidence="7" id="KW-1005">Bacterial flagellum biogenesis</keyword>
<protein>
    <recommendedName>
        <fullName evidence="3 13">Flagellar biosynthesis protein FlhF</fullName>
    </recommendedName>
</protein>
<evidence type="ECO:0000256" key="1">
    <source>
        <dbReference type="ARBA" id="ARBA00004413"/>
    </source>
</evidence>
<dbReference type="Gene3D" id="3.40.50.300">
    <property type="entry name" value="P-loop containing nucleotide triphosphate hydrolases"/>
    <property type="match status" value="1"/>
</dbReference>
<dbReference type="SUPFAM" id="SSF52540">
    <property type="entry name" value="P-loop containing nucleoside triphosphate hydrolases"/>
    <property type="match status" value="1"/>
</dbReference>
<comment type="similarity">
    <text evidence="2">Belongs to the GTP-binding SRP family.</text>
</comment>
<feature type="region of interest" description="Disordered" evidence="14">
    <location>
        <begin position="61"/>
        <end position="99"/>
    </location>
</feature>
<keyword evidence="4" id="KW-0813">Transport</keyword>
<keyword evidence="8" id="KW-0653">Protein transport</keyword>
<evidence type="ECO:0000256" key="3">
    <source>
        <dbReference type="ARBA" id="ARBA00014919"/>
    </source>
</evidence>
<dbReference type="GO" id="GO:0003924">
    <property type="term" value="F:GTPase activity"/>
    <property type="evidence" value="ECO:0007669"/>
    <property type="project" value="UniProtKB-UniRule"/>
</dbReference>
<evidence type="ECO:0000256" key="14">
    <source>
        <dbReference type="SAM" id="MobiDB-lite"/>
    </source>
</evidence>
<dbReference type="SMART" id="SM00962">
    <property type="entry name" value="SRP54"/>
    <property type="match status" value="1"/>
</dbReference>
<dbReference type="Pfam" id="PF00448">
    <property type="entry name" value="SRP54"/>
    <property type="match status" value="1"/>
</dbReference>
<keyword evidence="6" id="KW-0547">Nucleotide-binding</keyword>
<evidence type="ECO:0000256" key="13">
    <source>
        <dbReference type="NCBIfam" id="TIGR03499"/>
    </source>
</evidence>
<name>A0A370DQF3_9GAMM</name>
<keyword evidence="18" id="KW-1185">Reference proteome</keyword>
<feature type="domain" description="SRP54-type proteins GTP-binding" evidence="16">
    <location>
        <begin position="212"/>
        <end position="404"/>
    </location>
</feature>
<dbReference type="GO" id="GO:0044781">
    <property type="term" value="P:bacterial-type flagellum organization"/>
    <property type="evidence" value="ECO:0007669"/>
    <property type="project" value="UniProtKB-UniRule"/>
</dbReference>
<evidence type="ECO:0000259" key="16">
    <source>
        <dbReference type="SMART" id="SM00962"/>
    </source>
</evidence>
<dbReference type="FunFam" id="3.40.50.300:FF:000695">
    <property type="entry name" value="Flagellar biosynthesis regulator FlhF"/>
    <property type="match status" value="1"/>
</dbReference>
<dbReference type="GO" id="GO:0005525">
    <property type="term" value="F:GTP binding"/>
    <property type="evidence" value="ECO:0007669"/>
    <property type="project" value="UniProtKB-UniRule"/>
</dbReference>
<dbReference type="InterPro" id="IPR000897">
    <property type="entry name" value="SRP54_GTPase_dom"/>
</dbReference>
<dbReference type="NCBIfam" id="TIGR03499">
    <property type="entry name" value="FlhF"/>
    <property type="match status" value="1"/>
</dbReference>
<dbReference type="CDD" id="cd17873">
    <property type="entry name" value="FlhF"/>
    <property type="match status" value="1"/>
</dbReference>
<evidence type="ECO:0000256" key="2">
    <source>
        <dbReference type="ARBA" id="ARBA00008531"/>
    </source>
</evidence>
<evidence type="ECO:0000256" key="8">
    <source>
        <dbReference type="ARBA" id="ARBA00022927"/>
    </source>
</evidence>
<dbReference type="PANTHER" id="PTHR43134">
    <property type="entry name" value="SIGNAL RECOGNITION PARTICLE RECEPTOR SUBUNIT ALPHA"/>
    <property type="match status" value="1"/>
</dbReference>
<comment type="function">
    <text evidence="12">Necessary for flagellar biosynthesis. May be involved in translocation of the flagellum.</text>
</comment>
<keyword evidence="5" id="KW-1003">Cell membrane</keyword>
<organism evidence="17 18">
    <name type="scientific">endosymbiont of Escarpia spicata</name>
    <dbReference type="NCBI Taxonomy" id="2200908"/>
    <lineage>
        <taxon>Bacteria</taxon>
        <taxon>Pseudomonadati</taxon>
        <taxon>Pseudomonadota</taxon>
        <taxon>Gammaproteobacteria</taxon>
        <taxon>sulfur-oxidizing symbionts</taxon>
    </lineage>
</organism>
<dbReference type="EMBL" id="QFXE01000006">
    <property type="protein sequence ID" value="RDH87203.1"/>
    <property type="molecule type" value="Genomic_DNA"/>
</dbReference>
<keyword evidence="17" id="KW-0282">Flagellum</keyword>
<keyword evidence="11" id="KW-1006">Bacterial flagellum protein export</keyword>
<dbReference type="GO" id="GO:0015031">
    <property type="term" value="P:protein transport"/>
    <property type="evidence" value="ECO:0007669"/>
    <property type="project" value="UniProtKB-KW"/>
</dbReference>
<dbReference type="SMART" id="SM00382">
    <property type="entry name" value="AAA"/>
    <property type="match status" value="1"/>
</dbReference>
<evidence type="ECO:0000256" key="4">
    <source>
        <dbReference type="ARBA" id="ARBA00022448"/>
    </source>
</evidence>
<evidence type="ECO:0000256" key="11">
    <source>
        <dbReference type="ARBA" id="ARBA00023225"/>
    </source>
</evidence>
<evidence type="ECO:0000313" key="17">
    <source>
        <dbReference type="EMBL" id="RDH87203.1"/>
    </source>
</evidence>
<dbReference type="Gene3D" id="1.20.120.1380">
    <property type="entry name" value="Flagellar FlhF biosynthesis protein, N domain"/>
    <property type="match status" value="1"/>
</dbReference>
<evidence type="ECO:0000256" key="5">
    <source>
        <dbReference type="ARBA" id="ARBA00022475"/>
    </source>
</evidence>
<evidence type="ECO:0000256" key="12">
    <source>
        <dbReference type="ARBA" id="ARBA00025337"/>
    </source>
</evidence>
<comment type="subcellular location">
    <subcellularLocation>
        <location evidence="1">Cell membrane</location>
        <topology evidence="1">Peripheral membrane protein</topology>
        <orientation evidence="1">Cytoplasmic side</orientation>
    </subcellularLocation>
</comment>
<keyword evidence="10" id="KW-0472">Membrane</keyword>
<dbReference type="InterPro" id="IPR020006">
    <property type="entry name" value="FlhF"/>
</dbReference>
<feature type="domain" description="AAA+ ATPase" evidence="15">
    <location>
        <begin position="211"/>
        <end position="377"/>
    </location>
</feature>
<dbReference type="GO" id="GO:0005047">
    <property type="term" value="F:signal recognition particle binding"/>
    <property type="evidence" value="ECO:0007669"/>
    <property type="project" value="TreeGrafter"/>
</dbReference>
<keyword evidence="9" id="KW-0342">GTP-binding</keyword>
<evidence type="ECO:0000256" key="9">
    <source>
        <dbReference type="ARBA" id="ARBA00023134"/>
    </source>
</evidence>